<gene>
    <name evidence="1" type="ORF">DCAR_0934305</name>
</gene>
<dbReference type="OMA" id="TNLMFRE"/>
<dbReference type="OrthoDB" id="2016045at2759"/>
<dbReference type="SUPFAM" id="SSF47473">
    <property type="entry name" value="EF-hand"/>
    <property type="match status" value="1"/>
</dbReference>
<evidence type="ECO:0000313" key="2">
    <source>
        <dbReference type="Proteomes" id="UP000077755"/>
    </source>
</evidence>
<dbReference type="PANTHER" id="PTHR34574:SF3">
    <property type="entry name" value="CALCIUM-BINDING EF HAND FAMILY PROTEIN"/>
    <property type="match status" value="1"/>
</dbReference>
<dbReference type="Proteomes" id="UP000077755">
    <property type="component" value="Chromosome 9"/>
</dbReference>
<dbReference type="InterPro" id="IPR002048">
    <property type="entry name" value="EF_hand_dom"/>
</dbReference>
<name>A0A175YF95_DAUCS</name>
<organism evidence="1 2">
    <name type="scientific">Daucus carota subsp. sativus</name>
    <name type="common">Carrot</name>
    <dbReference type="NCBI Taxonomy" id="79200"/>
    <lineage>
        <taxon>Eukaryota</taxon>
        <taxon>Viridiplantae</taxon>
        <taxon>Streptophyta</taxon>
        <taxon>Embryophyta</taxon>
        <taxon>Tracheophyta</taxon>
        <taxon>Spermatophyta</taxon>
        <taxon>Magnoliopsida</taxon>
        <taxon>eudicotyledons</taxon>
        <taxon>Gunneridae</taxon>
        <taxon>Pentapetalae</taxon>
        <taxon>asterids</taxon>
        <taxon>campanulids</taxon>
        <taxon>Apiales</taxon>
        <taxon>Apiaceae</taxon>
        <taxon>Apioideae</taxon>
        <taxon>Scandiceae</taxon>
        <taxon>Daucinae</taxon>
        <taxon>Daucus</taxon>
        <taxon>Daucus sect. Daucus</taxon>
    </lineage>
</organism>
<reference evidence="1" key="2">
    <citation type="submission" date="2022-03" db="EMBL/GenBank/DDBJ databases">
        <title>Draft title - Genomic analysis of global carrot germplasm unveils the trajectory of domestication and the origin of high carotenoid orange carrot.</title>
        <authorList>
            <person name="Iorizzo M."/>
            <person name="Ellison S."/>
            <person name="Senalik D."/>
            <person name="Macko-Podgorni A."/>
            <person name="Grzebelus D."/>
            <person name="Bostan H."/>
            <person name="Rolling W."/>
            <person name="Curaba J."/>
            <person name="Simon P."/>
        </authorList>
    </citation>
    <scope>NUCLEOTIDE SEQUENCE</scope>
    <source>
        <tissue evidence="1">Leaf</tissue>
    </source>
</reference>
<accession>A0A175YF95</accession>
<protein>
    <submittedName>
        <fullName evidence="1">Uncharacterized protein</fullName>
    </submittedName>
</protein>
<dbReference type="GO" id="GO:0005509">
    <property type="term" value="F:calcium ion binding"/>
    <property type="evidence" value="ECO:0007669"/>
    <property type="project" value="InterPro"/>
</dbReference>
<dbReference type="EMBL" id="CP093351">
    <property type="protein sequence ID" value="WOH14782.1"/>
    <property type="molecule type" value="Genomic_DNA"/>
</dbReference>
<dbReference type="KEGG" id="dcr:108200574"/>
<sequence>MADRGLKVIDGADLRSTDLTLPELTSTVTGDHLIKLVESAVSASLFGLTLPEYLKSSALRRLDIGESFATKEFQVDEARVVAKDFIAAIADQLQDDPLVVAVLDGKPISMFLEDEDDFAMLAEDLFTDLDTEDTGKISKKEIRNALACMGVEMGIPPPSEFPPLNEILKKHGADEDKQLGQAQFALVLQAILQDLADALAKKHIVIIQNIKISNGSKLIKLLANEKLLNNTIDKILQDSHLGNDEPTEQVIRQYLEENGGELGLPPKAADDDVILLYDSIFANVVTKKQSTSESEKDDFKLLMIEILGKFAEQLEIKPVLHDIDN</sequence>
<keyword evidence="2" id="KW-1185">Reference proteome</keyword>
<evidence type="ECO:0000313" key="1">
    <source>
        <dbReference type="EMBL" id="WOH14782.1"/>
    </source>
</evidence>
<dbReference type="PANTHER" id="PTHR34574">
    <property type="entry name" value="CALCIUM-BINDING EF-HAND FAMILY PROTEIN-RELATED"/>
    <property type="match status" value="1"/>
</dbReference>
<dbReference type="Gene3D" id="1.10.238.10">
    <property type="entry name" value="EF-hand"/>
    <property type="match status" value="1"/>
</dbReference>
<proteinExistence type="predicted"/>
<reference evidence="1" key="1">
    <citation type="journal article" date="2016" name="Nat. Genet.">
        <title>A high-quality carrot genome assembly provides new insights into carotenoid accumulation and asterid genome evolution.</title>
        <authorList>
            <person name="Iorizzo M."/>
            <person name="Ellison S."/>
            <person name="Senalik D."/>
            <person name="Zeng P."/>
            <person name="Satapoomin P."/>
            <person name="Huang J."/>
            <person name="Bowman M."/>
            <person name="Iovene M."/>
            <person name="Sanseverino W."/>
            <person name="Cavagnaro P."/>
            <person name="Yildiz M."/>
            <person name="Macko-Podgorni A."/>
            <person name="Moranska E."/>
            <person name="Grzebelus E."/>
            <person name="Grzebelus D."/>
            <person name="Ashrafi H."/>
            <person name="Zheng Z."/>
            <person name="Cheng S."/>
            <person name="Spooner D."/>
            <person name="Van Deynze A."/>
            <person name="Simon P."/>
        </authorList>
    </citation>
    <scope>NUCLEOTIDE SEQUENCE</scope>
    <source>
        <tissue evidence="1">Leaf</tissue>
    </source>
</reference>
<dbReference type="Gramene" id="KZM82163">
    <property type="protein sequence ID" value="KZM82163"/>
    <property type="gene ID" value="DCAR_029732"/>
</dbReference>
<dbReference type="InterPro" id="IPR011992">
    <property type="entry name" value="EF-hand-dom_pair"/>
</dbReference>
<dbReference type="AlphaFoldDB" id="A0A175YF95"/>
<dbReference type="PROSITE" id="PS50222">
    <property type="entry name" value="EF_HAND_2"/>
    <property type="match status" value="1"/>
</dbReference>